<dbReference type="Gene3D" id="3.40.1350.10">
    <property type="match status" value="1"/>
</dbReference>
<organism evidence="1 2">
    <name type="scientific">Salinicola socius</name>
    <dbReference type="NCBI Taxonomy" id="404433"/>
    <lineage>
        <taxon>Bacteria</taxon>
        <taxon>Pseudomonadati</taxon>
        <taxon>Pseudomonadota</taxon>
        <taxon>Gammaproteobacteria</taxon>
        <taxon>Oceanospirillales</taxon>
        <taxon>Halomonadaceae</taxon>
        <taxon>Salinicola</taxon>
    </lineage>
</organism>
<protein>
    <submittedName>
        <fullName evidence="1">Uncharacterized protein</fullName>
    </submittedName>
</protein>
<gene>
    <name evidence="1" type="ORF">BTW07_01250</name>
</gene>
<reference evidence="1 2" key="1">
    <citation type="submission" date="2016-12" db="EMBL/GenBank/DDBJ databases">
        <title>Draft genome sequences of strains Salinicola socius SMB35, Salinicola sp. MH3R3-1 and Chromohalobacter sp. SMB17 from the Verkhnekamsk potash mining region of Russia.</title>
        <authorList>
            <person name="Mavrodi D.V."/>
            <person name="Olsson B.E."/>
            <person name="Korsakova E.S."/>
            <person name="Pyankova A."/>
            <person name="Mavrodi O.V."/>
            <person name="Plotnikova E.G."/>
        </authorList>
    </citation>
    <scope>NUCLEOTIDE SEQUENCE [LARGE SCALE GENOMIC DNA]</scope>
    <source>
        <strain evidence="1 2">SMB35</strain>
    </source>
</reference>
<dbReference type="AlphaFoldDB" id="A0A1Q8SXH5"/>
<dbReference type="STRING" id="404433.BTW07_01250"/>
<sequence length="169" mass="19155">MELSKSQIGKCGEFLVQYRLLLCGIESAPMTTDTGVDLVAYSPKDGEARTIQVKTNHKAKPGGGSGKSALDWWLRKDSPAELVAFVDLSSEKVWLMTHSEVEQFAQQRSGSRLHLYMYTDPTARPRKKDRLSHQWEFNRFLLENYVHITFSIQAAIKTNQPAKFYKTGA</sequence>
<dbReference type="InterPro" id="IPR011856">
    <property type="entry name" value="tRNA_endonuc-like_dom_sf"/>
</dbReference>
<evidence type="ECO:0000313" key="2">
    <source>
        <dbReference type="Proteomes" id="UP000186878"/>
    </source>
</evidence>
<dbReference type="Proteomes" id="UP000186878">
    <property type="component" value="Unassembled WGS sequence"/>
</dbReference>
<dbReference type="EMBL" id="MSDO01000001">
    <property type="protein sequence ID" value="OLO06151.1"/>
    <property type="molecule type" value="Genomic_DNA"/>
</dbReference>
<keyword evidence="2" id="KW-1185">Reference proteome</keyword>
<dbReference type="GO" id="GO:0003676">
    <property type="term" value="F:nucleic acid binding"/>
    <property type="evidence" value="ECO:0007669"/>
    <property type="project" value="InterPro"/>
</dbReference>
<comment type="caution">
    <text evidence="1">The sequence shown here is derived from an EMBL/GenBank/DDBJ whole genome shotgun (WGS) entry which is preliminary data.</text>
</comment>
<name>A0A1Q8SXH5_9GAMM</name>
<proteinExistence type="predicted"/>
<evidence type="ECO:0000313" key="1">
    <source>
        <dbReference type="EMBL" id="OLO06151.1"/>
    </source>
</evidence>
<accession>A0A1Q8SXH5</accession>